<evidence type="ECO:0000313" key="3">
    <source>
        <dbReference type="EMBL" id="RLP83055.1"/>
    </source>
</evidence>
<dbReference type="InterPro" id="IPR004843">
    <property type="entry name" value="Calcineurin-like_PHP"/>
</dbReference>
<protein>
    <submittedName>
        <fullName evidence="3">Uncharacterized protein</fullName>
    </submittedName>
</protein>
<dbReference type="Pfam" id="PF13360">
    <property type="entry name" value="PQQ_2"/>
    <property type="match status" value="2"/>
</dbReference>
<organism evidence="3 4">
    <name type="scientific">Mycetocola lacteus</name>
    <dbReference type="NCBI Taxonomy" id="76637"/>
    <lineage>
        <taxon>Bacteria</taxon>
        <taxon>Bacillati</taxon>
        <taxon>Actinomycetota</taxon>
        <taxon>Actinomycetes</taxon>
        <taxon>Micrococcales</taxon>
        <taxon>Microbacteriaceae</taxon>
        <taxon>Mycetocola</taxon>
    </lineage>
</organism>
<gene>
    <name evidence="3" type="ORF">D9V34_07385</name>
</gene>
<sequence>MHGFVTDTDGAPLSGIAVTNGRDVVATDADGRFELEPVTPFIVVTRTAEYTTDTWWARATDTEVRFILHPNTQTLPFEFVHLTDTHMSLPAEEAPEHGDFGLYREGSLPGEITDFLASLPRRAPHAQAVFITGDLVDHGLAEEFAAYTSALATSPLPVHVIPGNHDHMNGEHGSVISRNNYLTNAGNPALYERFIGPRWYSFDVPDLHVISLDWHSHELGLDHELQNAWLAADLATLEPGSPWILLFHDQPGSSILDHAPWQPIAAFSGHWHTSRVVEANGTMHVNSPTTFFASLDYTPPAFRRVTWDGTRISMHTETVRIVQDPAPLGDVTRATFAPAIGGPADAAVLWRTTLRGAGHRQSVTVDGDTIFAGSQIEDEPRGYIEALDAETGTPRWSTAVGSAVKTAPVVAGEMVVAAEVSGDVHGLDRASGEVRWSVPSSDPLRRFAWNAPTVADGIVYLGDQSDLRAIEAETGTVLWRRTDLSPHHNLVNHAQPLIIDDLLVMGFWPTPQHPIGLNRHTGESVWNTGEADSELFAALKRLLIMGTATYDAENDAVVMPAFGRTASVDRATGIPRWSADHPGAFSPATPLVTPAGYLVTVTGHGIRMIDPATGETRWDVEVQGEAPFPMRSYSKRPHPVIAPPSLIGDLIVLPGLDGLVRVYTLEGALRGSVQVGTPLAAALSRVGEDLVGVGTDGSVLRISTAALLTALEDRA</sequence>
<evidence type="ECO:0000259" key="1">
    <source>
        <dbReference type="Pfam" id="PF00149"/>
    </source>
</evidence>
<dbReference type="InterPro" id="IPR015943">
    <property type="entry name" value="WD40/YVTN_repeat-like_dom_sf"/>
</dbReference>
<dbReference type="SUPFAM" id="SSF50998">
    <property type="entry name" value="Quinoprotein alcohol dehydrogenase-like"/>
    <property type="match status" value="1"/>
</dbReference>
<keyword evidence="4" id="KW-1185">Reference proteome</keyword>
<dbReference type="PANTHER" id="PTHR34512">
    <property type="entry name" value="CELL SURFACE PROTEIN"/>
    <property type="match status" value="1"/>
</dbReference>
<proteinExistence type="predicted"/>
<feature type="domain" description="Calcineurin-like phosphoesterase" evidence="1">
    <location>
        <begin position="79"/>
        <end position="273"/>
    </location>
</feature>
<dbReference type="InterPro" id="IPR029052">
    <property type="entry name" value="Metallo-depent_PP-like"/>
</dbReference>
<reference evidence="3 4" key="1">
    <citation type="submission" date="2018-10" db="EMBL/GenBank/DDBJ databases">
        <authorList>
            <person name="Li J."/>
        </authorList>
    </citation>
    <scope>NUCLEOTIDE SEQUENCE [LARGE SCALE GENOMIC DNA]</scope>
    <source>
        <strain evidence="3 4">JCM 11654</strain>
    </source>
</reference>
<accession>A0A3L7ASS9</accession>
<dbReference type="OrthoDB" id="9780884at2"/>
<comment type="caution">
    <text evidence="3">The sequence shown here is derived from an EMBL/GenBank/DDBJ whole genome shotgun (WGS) entry which is preliminary data.</text>
</comment>
<dbReference type="GO" id="GO:0016787">
    <property type="term" value="F:hydrolase activity"/>
    <property type="evidence" value="ECO:0007669"/>
    <property type="project" value="InterPro"/>
</dbReference>
<evidence type="ECO:0000313" key="4">
    <source>
        <dbReference type="Proteomes" id="UP000269438"/>
    </source>
</evidence>
<feature type="domain" description="Pyrrolo-quinoline quinone repeat" evidence="2">
    <location>
        <begin position="344"/>
        <end position="482"/>
    </location>
</feature>
<dbReference type="SUPFAM" id="SSF56300">
    <property type="entry name" value="Metallo-dependent phosphatases"/>
    <property type="match status" value="1"/>
</dbReference>
<dbReference type="Gene3D" id="2.40.10.480">
    <property type="match status" value="2"/>
</dbReference>
<dbReference type="SUPFAM" id="SSF49464">
    <property type="entry name" value="Carboxypeptidase regulatory domain-like"/>
    <property type="match status" value="1"/>
</dbReference>
<dbReference type="InterPro" id="IPR002372">
    <property type="entry name" value="PQQ_rpt_dom"/>
</dbReference>
<feature type="domain" description="Pyrrolo-quinoline quinone repeat" evidence="2">
    <location>
        <begin position="517"/>
        <end position="686"/>
    </location>
</feature>
<evidence type="ECO:0000259" key="2">
    <source>
        <dbReference type="Pfam" id="PF13360"/>
    </source>
</evidence>
<dbReference type="Gene3D" id="3.60.21.10">
    <property type="match status" value="1"/>
</dbReference>
<dbReference type="InterPro" id="IPR018391">
    <property type="entry name" value="PQQ_b-propeller_rpt"/>
</dbReference>
<dbReference type="Gene3D" id="2.130.10.10">
    <property type="entry name" value="YVTN repeat-like/Quinoprotein amine dehydrogenase"/>
    <property type="match status" value="1"/>
</dbReference>
<dbReference type="SMART" id="SM00564">
    <property type="entry name" value="PQQ"/>
    <property type="match status" value="4"/>
</dbReference>
<dbReference type="EMBL" id="RCUY01000005">
    <property type="protein sequence ID" value="RLP83055.1"/>
    <property type="molecule type" value="Genomic_DNA"/>
</dbReference>
<dbReference type="InterPro" id="IPR008969">
    <property type="entry name" value="CarboxyPept-like_regulatory"/>
</dbReference>
<dbReference type="RefSeq" id="WP_121688192.1">
    <property type="nucleotide sequence ID" value="NZ_RCUY01000005.1"/>
</dbReference>
<dbReference type="InterPro" id="IPR011047">
    <property type="entry name" value="Quinoprotein_ADH-like_sf"/>
</dbReference>
<dbReference type="Proteomes" id="UP000269438">
    <property type="component" value="Unassembled WGS sequence"/>
</dbReference>
<dbReference type="Pfam" id="PF00149">
    <property type="entry name" value="Metallophos"/>
    <property type="match status" value="1"/>
</dbReference>
<name>A0A3L7ASS9_9MICO</name>
<dbReference type="AlphaFoldDB" id="A0A3L7ASS9"/>
<dbReference type="PANTHER" id="PTHR34512:SF30">
    <property type="entry name" value="OUTER MEMBRANE PROTEIN ASSEMBLY FACTOR BAMB"/>
    <property type="match status" value="1"/>
</dbReference>